<dbReference type="Pfam" id="PF08268">
    <property type="entry name" value="FBA_3"/>
    <property type="match status" value="1"/>
</dbReference>
<proteinExistence type="predicted"/>
<evidence type="ECO:0000313" key="3">
    <source>
        <dbReference type="EMBL" id="GJN33682.1"/>
    </source>
</evidence>
<evidence type="ECO:0000256" key="1">
    <source>
        <dbReference type="SAM" id="MobiDB-lite"/>
    </source>
</evidence>
<dbReference type="Proteomes" id="UP001054889">
    <property type="component" value="Unassembled WGS sequence"/>
</dbReference>
<reference evidence="3" key="2">
    <citation type="submission" date="2021-12" db="EMBL/GenBank/DDBJ databases">
        <title>Resequencing data analysis of finger millet.</title>
        <authorList>
            <person name="Hatakeyama M."/>
            <person name="Aluri S."/>
            <person name="Balachadran M.T."/>
            <person name="Sivarajan S.R."/>
            <person name="Poveda L."/>
            <person name="Shimizu-Inatsugi R."/>
            <person name="Schlapbach R."/>
            <person name="Sreeman S.M."/>
            <person name="Shimizu K.K."/>
        </authorList>
    </citation>
    <scope>NUCLEOTIDE SEQUENCE</scope>
</reference>
<feature type="domain" description="F-box associated beta-propeller type 3" evidence="2">
    <location>
        <begin position="11"/>
        <end position="210"/>
    </location>
</feature>
<gene>
    <name evidence="3" type="primary">gb22303</name>
    <name evidence="3" type="ORF">PR202_gb22303</name>
</gene>
<organism evidence="3 4">
    <name type="scientific">Eleusine coracana subsp. coracana</name>
    <dbReference type="NCBI Taxonomy" id="191504"/>
    <lineage>
        <taxon>Eukaryota</taxon>
        <taxon>Viridiplantae</taxon>
        <taxon>Streptophyta</taxon>
        <taxon>Embryophyta</taxon>
        <taxon>Tracheophyta</taxon>
        <taxon>Spermatophyta</taxon>
        <taxon>Magnoliopsida</taxon>
        <taxon>Liliopsida</taxon>
        <taxon>Poales</taxon>
        <taxon>Poaceae</taxon>
        <taxon>PACMAD clade</taxon>
        <taxon>Chloridoideae</taxon>
        <taxon>Cynodonteae</taxon>
        <taxon>Eleusininae</taxon>
        <taxon>Eleusine</taxon>
    </lineage>
</organism>
<evidence type="ECO:0000259" key="2">
    <source>
        <dbReference type="Pfam" id="PF08268"/>
    </source>
</evidence>
<reference evidence="3" key="1">
    <citation type="journal article" date="2018" name="DNA Res.">
        <title>Multiple hybrid de novo genome assembly of finger millet, an orphan allotetraploid crop.</title>
        <authorList>
            <person name="Hatakeyama M."/>
            <person name="Aluri S."/>
            <person name="Balachadran M.T."/>
            <person name="Sivarajan S.R."/>
            <person name="Patrignani A."/>
            <person name="Gruter S."/>
            <person name="Poveda L."/>
            <person name="Shimizu-Inatsugi R."/>
            <person name="Baeten J."/>
            <person name="Francoijs K.J."/>
            <person name="Nataraja K.N."/>
            <person name="Reddy Y.A.N."/>
            <person name="Phadnis S."/>
            <person name="Ravikumar R.L."/>
            <person name="Schlapbach R."/>
            <person name="Sreeman S.M."/>
            <person name="Shimizu K.K."/>
        </authorList>
    </citation>
    <scope>NUCLEOTIDE SEQUENCE</scope>
</reference>
<dbReference type="EMBL" id="BQKI01000085">
    <property type="protein sequence ID" value="GJN33682.1"/>
    <property type="molecule type" value="Genomic_DNA"/>
</dbReference>
<name>A0AAV5FG86_ELECO</name>
<dbReference type="NCBIfam" id="TIGR01640">
    <property type="entry name" value="F_box_assoc_1"/>
    <property type="match status" value="1"/>
</dbReference>
<dbReference type="InterPro" id="IPR017451">
    <property type="entry name" value="F-box-assoc_interact_dom"/>
</dbReference>
<keyword evidence="4" id="KW-1185">Reference proteome</keyword>
<protein>
    <recommendedName>
        <fullName evidence="2">F-box associated beta-propeller type 3 domain-containing protein</fullName>
    </recommendedName>
</protein>
<evidence type="ECO:0000313" key="4">
    <source>
        <dbReference type="Proteomes" id="UP001054889"/>
    </source>
</evidence>
<comment type="caution">
    <text evidence="3">The sequence shown here is derived from an EMBL/GenBank/DDBJ whole genome shotgun (WGS) entry which is preliminary data.</text>
</comment>
<dbReference type="AlphaFoldDB" id="A0AAV5FG86"/>
<dbReference type="InterPro" id="IPR013187">
    <property type="entry name" value="F-box-assoc_dom_typ3"/>
</dbReference>
<dbReference type="PANTHER" id="PTHR31672:SF13">
    <property type="entry name" value="F-BOX PROTEIN CPR30-LIKE"/>
    <property type="match status" value="1"/>
</dbReference>
<dbReference type="PANTHER" id="PTHR31672">
    <property type="entry name" value="BNACNNG10540D PROTEIN"/>
    <property type="match status" value="1"/>
</dbReference>
<dbReference type="InterPro" id="IPR050796">
    <property type="entry name" value="SCF_F-box_component"/>
</dbReference>
<sequence>MVCATDWADDFLCGSCNGLICLYSKTLAIKIANLATDECLNLDKPVKSSRGDHFSFYRFGFHPVTKEYKVVQFLRDHRKYSQGTFSVVQVYTLGSEKWRDIRAPEVLSLSCMKNSGVVVAHGTMYWLTEDTGASWKHAVMAFDLNKETFARIQLPTAALGGSSRQYWITEINGNVCIATAEVNRNLPKLLASELQIWTLDKKVEPWSQNYSIQHAPNFNPGPHFVQRDKIMMQSQSRDRNLCLYDLLGKNCEMKLSNMVQPFDFSPHKPENVQCYICLKSLVRLDAYRKVLHRPRKRVGWELKKWEVWKNEFRKVEGLWSSIYHLEQNLLESLQCLEASHMKAKEILQQLPDEVFRQRVGMKINQILQNLPDFPHQGRAVICQYWIMTVMDNEFGRAKIPEAGGDCRDYLIVRVNCRRLHPQSSRLSSPPRAIPSLVGLLWPGRQPPVVCAGEQSSRASAPWSRGFPPPPPSRAAALSSTRATPATAQVPVPEAWWSSLHLFPSLPAVFVLGRIPVVAVVSVASPPWSSCAHAAV</sequence>
<feature type="region of interest" description="Disordered" evidence="1">
    <location>
        <begin position="458"/>
        <end position="481"/>
    </location>
</feature>
<accession>A0AAV5FG86</accession>